<comment type="caution">
    <text evidence="1">The sequence shown here is derived from an EMBL/GenBank/DDBJ whole genome shotgun (WGS) entry which is preliminary data.</text>
</comment>
<gene>
    <name evidence="1" type="ORF">C4A13_03219</name>
</gene>
<evidence type="ECO:0008006" key="3">
    <source>
        <dbReference type="Google" id="ProtNLM"/>
    </source>
</evidence>
<dbReference type="Proteomes" id="UP000254454">
    <property type="component" value="Unassembled WGS sequence"/>
</dbReference>
<reference evidence="1 2" key="1">
    <citation type="submission" date="2018-06" db="EMBL/GenBank/DDBJ databases">
        <title>Recombination Drives Gene Content and Phenotype Evolution in Wild Type E. coli Strains.</title>
        <authorList>
            <person name="Field C.M."/>
            <person name="Silander O.K."/>
            <person name="Van Nimwegen E."/>
        </authorList>
    </citation>
    <scope>NUCLEOTIDE SEQUENCE [LARGE SCALE GENOMIC DNA]</scope>
    <source>
        <strain evidence="1 2">SC344</strain>
    </source>
</reference>
<dbReference type="RefSeq" id="WP_050939834.1">
    <property type="nucleotide sequence ID" value="NZ_JAHCRN010000033.1"/>
</dbReference>
<protein>
    <recommendedName>
        <fullName evidence="3">DUF2913 family protein</fullName>
    </recommendedName>
</protein>
<evidence type="ECO:0000313" key="1">
    <source>
        <dbReference type="EMBL" id="RDR20406.1"/>
    </source>
</evidence>
<name>A0A370V058_9ESCH</name>
<dbReference type="AlphaFoldDB" id="A0A370V058"/>
<accession>A0A370V058</accession>
<proteinExistence type="predicted"/>
<sequence>MTTESEHPVRNLLSRMLAALNAAEHLTTDAERRRFLNEWLNTACQDSGLHDEITSLRQLLRKNHTMPIGNLLNALLVNAGRAGNCDIFRFRAALSNLMKQGWRPGICRFPDDILHEALLRSRSSGRRNHILQLSATENCFSSTGDMVAPVAFHLIQQQQKDSFAAEQAFYAENFQVMSGKENLLEKGISVRTIYIGQDTLPSSKWGARHSDLWHPTMSSVSAGNKYVQ</sequence>
<organism evidence="1 2">
    <name type="scientific">Escherichia marmotae</name>
    <dbReference type="NCBI Taxonomy" id="1499973"/>
    <lineage>
        <taxon>Bacteria</taxon>
        <taxon>Pseudomonadati</taxon>
        <taxon>Pseudomonadota</taxon>
        <taxon>Gammaproteobacteria</taxon>
        <taxon>Enterobacterales</taxon>
        <taxon>Enterobacteriaceae</taxon>
        <taxon>Escherichia</taxon>
    </lineage>
</organism>
<dbReference type="EMBL" id="QONO01000296">
    <property type="protein sequence ID" value="RDR20406.1"/>
    <property type="molecule type" value="Genomic_DNA"/>
</dbReference>
<evidence type="ECO:0000313" key="2">
    <source>
        <dbReference type="Proteomes" id="UP000254454"/>
    </source>
</evidence>